<dbReference type="SUPFAM" id="SSF47459">
    <property type="entry name" value="HLH, helix-loop-helix DNA-binding domain"/>
    <property type="match status" value="1"/>
</dbReference>
<dbReference type="InterPro" id="IPR036638">
    <property type="entry name" value="HLH_DNA-bd_sf"/>
</dbReference>
<organism evidence="6 7">
    <name type="scientific">Ceyx cyanopectus</name>
    <name type="common">Indigo-banded kingfisher</name>
    <dbReference type="NCBI Taxonomy" id="390723"/>
    <lineage>
        <taxon>Eukaryota</taxon>
        <taxon>Metazoa</taxon>
        <taxon>Chordata</taxon>
        <taxon>Craniata</taxon>
        <taxon>Vertebrata</taxon>
        <taxon>Euteleostomi</taxon>
        <taxon>Archelosauria</taxon>
        <taxon>Archosauria</taxon>
        <taxon>Dinosauria</taxon>
        <taxon>Saurischia</taxon>
        <taxon>Theropoda</taxon>
        <taxon>Coelurosauria</taxon>
        <taxon>Aves</taxon>
        <taxon>Neognathae</taxon>
        <taxon>Neoaves</taxon>
        <taxon>Telluraves</taxon>
        <taxon>Coraciimorphae</taxon>
        <taxon>Coraciiformes</taxon>
        <taxon>Alcedinidae</taxon>
        <taxon>Ceyx</taxon>
    </lineage>
</organism>
<evidence type="ECO:0000313" key="6">
    <source>
        <dbReference type="EMBL" id="NXY91868.1"/>
    </source>
</evidence>
<sequence>KARRDQINVELQALRSLLPISAQEKERLSYLHTMALVCLWLRGAQLFPSGTQG</sequence>
<keyword evidence="3" id="KW-0804">Transcription</keyword>
<proteinExistence type="predicted"/>
<feature type="domain" description="BHLH" evidence="5">
    <location>
        <begin position="1"/>
        <end position="44"/>
    </location>
</feature>
<dbReference type="AlphaFoldDB" id="A0A7L4NSZ3"/>
<evidence type="ECO:0000256" key="1">
    <source>
        <dbReference type="ARBA" id="ARBA00023015"/>
    </source>
</evidence>
<gene>
    <name evidence="6" type="primary">Npas4b_1</name>
    <name evidence="6" type="ORF">CEYCYA_R12861</name>
</gene>
<dbReference type="GO" id="GO:0046983">
    <property type="term" value="F:protein dimerization activity"/>
    <property type="evidence" value="ECO:0007669"/>
    <property type="project" value="InterPro"/>
</dbReference>
<dbReference type="InterPro" id="IPR056192">
    <property type="entry name" value="bHLH_NPAS4"/>
</dbReference>
<keyword evidence="1" id="KW-0805">Transcription regulation</keyword>
<evidence type="ECO:0000313" key="7">
    <source>
        <dbReference type="Proteomes" id="UP000586704"/>
    </source>
</evidence>
<dbReference type="OrthoDB" id="9978016at2759"/>
<evidence type="ECO:0000256" key="4">
    <source>
        <dbReference type="ARBA" id="ARBA00023242"/>
    </source>
</evidence>
<evidence type="ECO:0000256" key="2">
    <source>
        <dbReference type="ARBA" id="ARBA00023125"/>
    </source>
</evidence>
<reference evidence="6 7" key="1">
    <citation type="submission" date="2020-02" db="EMBL/GenBank/DDBJ databases">
        <title>Bird 10,000 Genomes (B10K) Project - Family phase.</title>
        <authorList>
            <person name="Zhang G."/>
        </authorList>
    </citation>
    <scope>NUCLEOTIDE SEQUENCE [LARGE SCALE GENOMIC DNA]</scope>
    <source>
        <strain evidence="6">B10K-DU-013-51</strain>
        <tissue evidence="6">Mixed tissue sample</tissue>
    </source>
</reference>
<dbReference type="GO" id="GO:0000977">
    <property type="term" value="F:RNA polymerase II transcription regulatory region sequence-specific DNA binding"/>
    <property type="evidence" value="ECO:0007669"/>
    <property type="project" value="TreeGrafter"/>
</dbReference>
<accession>A0A7L4NSZ3</accession>
<dbReference type="Pfam" id="PF23183">
    <property type="entry name" value="bHLH_NPAS4"/>
    <property type="match status" value="1"/>
</dbReference>
<protein>
    <submittedName>
        <fullName evidence="6">NPS4B protein</fullName>
    </submittedName>
</protein>
<dbReference type="InterPro" id="IPR011598">
    <property type="entry name" value="bHLH_dom"/>
</dbReference>
<name>A0A7L4NSZ3_9AVES</name>
<feature type="non-terminal residue" evidence="6">
    <location>
        <position position="1"/>
    </location>
</feature>
<keyword evidence="2" id="KW-0238">DNA-binding</keyword>
<evidence type="ECO:0000256" key="3">
    <source>
        <dbReference type="ARBA" id="ARBA00023163"/>
    </source>
</evidence>
<dbReference type="Proteomes" id="UP000586704">
    <property type="component" value="Unassembled WGS sequence"/>
</dbReference>
<dbReference type="EMBL" id="VYZU01311072">
    <property type="protein sequence ID" value="NXY91868.1"/>
    <property type="molecule type" value="Genomic_DNA"/>
</dbReference>
<feature type="non-terminal residue" evidence="6">
    <location>
        <position position="53"/>
    </location>
</feature>
<keyword evidence="7" id="KW-1185">Reference proteome</keyword>
<comment type="caution">
    <text evidence="6">The sequence shown here is derived from an EMBL/GenBank/DDBJ whole genome shotgun (WGS) entry which is preliminary data.</text>
</comment>
<evidence type="ECO:0000259" key="5">
    <source>
        <dbReference type="PROSITE" id="PS50888"/>
    </source>
</evidence>
<dbReference type="GO" id="GO:0000981">
    <property type="term" value="F:DNA-binding transcription factor activity, RNA polymerase II-specific"/>
    <property type="evidence" value="ECO:0007669"/>
    <property type="project" value="TreeGrafter"/>
</dbReference>
<dbReference type="PANTHER" id="PTHR23043">
    <property type="entry name" value="HYPOXIA-INDUCIBLE FACTOR 1 ALPHA"/>
    <property type="match status" value="1"/>
</dbReference>
<dbReference type="PANTHER" id="PTHR23043:SF37">
    <property type="entry name" value="NPAS4 PROTEIN"/>
    <property type="match status" value="1"/>
</dbReference>
<dbReference type="PROSITE" id="PS50888">
    <property type="entry name" value="BHLH"/>
    <property type="match status" value="1"/>
</dbReference>
<keyword evidence="4" id="KW-0539">Nucleus</keyword>